<dbReference type="EMBL" id="JAQGDS010000003">
    <property type="protein sequence ID" value="KAJ6262043.1"/>
    <property type="molecule type" value="Genomic_DNA"/>
</dbReference>
<feature type="region of interest" description="Disordered" evidence="1">
    <location>
        <begin position="49"/>
        <end position="88"/>
    </location>
</feature>
<evidence type="ECO:0000256" key="1">
    <source>
        <dbReference type="SAM" id="MobiDB-lite"/>
    </source>
</evidence>
<evidence type="ECO:0000313" key="3">
    <source>
        <dbReference type="Proteomes" id="UP001221413"/>
    </source>
</evidence>
<reference evidence="2" key="1">
    <citation type="submission" date="2023-01" db="EMBL/GenBank/DDBJ databases">
        <title>The chitinases involved in constricting ring structure development in the nematode-trapping fungus Drechslerella dactyloides.</title>
        <authorList>
            <person name="Wang R."/>
            <person name="Zhang L."/>
            <person name="Tang P."/>
            <person name="Li S."/>
            <person name="Liang L."/>
        </authorList>
    </citation>
    <scope>NUCLEOTIDE SEQUENCE</scope>
    <source>
        <strain evidence="2">YMF1.00031</strain>
    </source>
</reference>
<keyword evidence="3" id="KW-1185">Reference proteome</keyword>
<proteinExistence type="predicted"/>
<comment type="caution">
    <text evidence="2">The sequence shown here is derived from an EMBL/GenBank/DDBJ whole genome shotgun (WGS) entry which is preliminary data.</text>
</comment>
<sequence length="106" mass="12256">MPPKGEKVADFDRRLWYSCPPAPKERERLSERVEEVNRASRTIHIAEQAKRVASETRQHADWRVRSEAKKDAAEQAPNVKDETKTAKQRQLGYDDATLAFLLDSDY</sequence>
<dbReference type="AlphaFoldDB" id="A0AAD6NM95"/>
<dbReference type="Proteomes" id="UP001221413">
    <property type="component" value="Unassembled WGS sequence"/>
</dbReference>
<name>A0AAD6NM95_DREDA</name>
<feature type="compositionally biased region" description="Basic and acidic residues" evidence="1">
    <location>
        <begin position="49"/>
        <end position="85"/>
    </location>
</feature>
<accession>A0AAD6NM95</accession>
<evidence type="ECO:0000313" key="2">
    <source>
        <dbReference type="EMBL" id="KAJ6262043.1"/>
    </source>
</evidence>
<protein>
    <submittedName>
        <fullName evidence="2">Uncharacterized protein</fullName>
    </submittedName>
</protein>
<organism evidence="2 3">
    <name type="scientific">Drechslerella dactyloides</name>
    <name type="common">Nematode-trapping fungus</name>
    <name type="synonym">Arthrobotrys dactyloides</name>
    <dbReference type="NCBI Taxonomy" id="74499"/>
    <lineage>
        <taxon>Eukaryota</taxon>
        <taxon>Fungi</taxon>
        <taxon>Dikarya</taxon>
        <taxon>Ascomycota</taxon>
        <taxon>Pezizomycotina</taxon>
        <taxon>Orbiliomycetes</taxon>
        <taxon>Orbiliales</taxon>
        <taxon>Orbiliaceae</taxon>
        <taxon>Drechslerella</taxon>
    </lineage>
</organism>
<gene>
    <name evidence="2" type="ORF">Dda_2846</name>
</gene>